<feature type="region of interest" description="Disordered" evidence="4">
    <location>
        <begin position="444"/>
        <end position="544"/>
    </location>
</feature>
<keyword evidence="3" id="KW-0732">Signal</keyword>
<dbReference type="GO" id="GO:0005576">
    <property type="term" value="C:extracellular region"/>
    <property type="evidence" value="ECO:0007669"/>
    <property type="project" value="UniProtKB-SubCell"/>
</dbReference>
<dbReference type="InterPro" id="IPR052424">
    <property type="entry name" value="Kielin_Chordin-BMP_Reg"/>
</dbReference>
<dbReference type="STRING" id="418985.A0A1V9XX13"/>
<evidence type="ECO:0000256" key="2">
    <source>
        <dbReference type="ARBA" id="ARBA00022525"/>
    </source>
</evidence>
<comment type="subcellular location">
    <subcellularLocation>
        <location evidence="1">Secreted</location>
    </subcellularLocation>
</comment>
<feature type="compositionally biased region" description="Polar residues" evidence="4">
    <location>
        <begin position="2174"/>
        <end position="2195"/>
    </location>
</feature>
<evidence type="ECO:0000313" key="6">
    <source>
        <dbReference type="EMBL" id="OQR78034.1"/>
    </source>
</evidence>
<feature type="compositionally biased region" description="Polar residues" evidence="4">
    <location>
        <begin position="1587"/>
        <end position="1608"/>
    </location>
</feature>
<feature type="compositionally biased region" description="Polar residues" evidence="4">
    <location>
        <begin position="991"/>
        <end position="1017"/>
    </location>
</feature>
<dbReference type="PANTHER" id="PTHR46698">
    <property type="entry name" value="CROSSVEINLESS 2"/>
    <property type="match status" value="1"/>
</dbReference>
<feature type="compositionally biased region" description="Polar residues" evidence="4">
    <location>
        <begin position="1473"/>
        <end position="1493"/>
    </location>
</feature>
<evidence type="ECO:0000256" key="1">
    <source>
        <dbReference type="ARBA" id="ARBA00004613"/>
    </source>
</evidence>
<feature type="compositionally biased region" description="Low complexity" evidence="4">
    <location>
        <begin position="575"/>
        <end position="589"/>
    </location>
</feature>
<feature type="region of interest" description="Disordered" evidence="4">
    <location>
        <begin position="630"/>
        <end position="758"/>
    </location>
</feature>
<feature type="region of interest" description="Disordered" evidence="4">
    <location>
        <begin position="2023"/>
        <end position="2051"/>
    </location>
</feature>
<feature type="region of interest" description="Disordered" evidence="4">
    <location>
        <begin position="1032"/>
        <end position="1094"/>
    </location>
</feature>
<feature type="compositionally biased region" description="Low complexity" evidence="4">
    <location>
        <begin position="1889"/>
        <end position="1924"/>
    </location>
</feature>
<feature type="compositionally biased region" description="Polar residues" evidence="4">
    <location>
        <begin position="1773"/>
        <end position="1782"/>
    </location>
</feature>
<feature type="compositionally biased region" description="Polar residues" evidence="4">
    <location>
        <begin position="478"/>
        <end position="516"/>
    </location>
</feature>
<feature type="compositionally biased region" description="Low complexity" evidence="4">
    <location>
        <begin position="524"/>
        <end position="541"/>
    </location>
</feature>
<feature type="compositionally biased region" description="Polar residues" evidence="4">
    <location>
        <begin position="692"/>
        <end position="705"/>
    </location>
</feature>
<comment type="caution">
    <text evidence="6">The sequence shown here is derived from an EMBL/GenBank/DDBJ whole genome shotgun (WGS) entry which is preliminary data.</text>
</comment>
<dbReference type="InterPro" id="IPR001007">
    <property type="entry name" value="VWF_dom"/>
</dbReference>
<keyword evidence="7" id="KW-1185">Reference proteome</keyword>
<dbReference type="PROSITE" id="PS50184">
    <property type="entry name" value="VWFC_2"/>
    <property type="match status" value="5"/>
</dbReference>
<feature type="region of interest" description="Disordered" evidence="4">
    <location>
        <begin position="1864"/>
        <end position="2011"/>
    </location>
</feature>
<feature type="compositionally biased region" description="Polar residues" evidence="4">
    <location>
        <begin position="1708"/>
        <end position="1738"/>
    </location>
</feature>
<feature type="compositionally biased region" description="Low complexity" evidence="4">
    <location>
        <begin position="630"/>
        <end position="671"/>
    </location>
</feature>
<protein>
    <recommendedName>
        <fullName evidence="5">VWFC domain-containing protein</fullName>
    </recommendedName>
</protein>
<feature type="region of interest" description="Disordered" evidence="4">
    <location>
        <begin position="1520"/>
        <end position="1788"/>
    </location>
</feature>
<accession>A0A1V9XX13</accession>
<feature type="compositionally biased region" description="Polar residues" evidence="4">
    <location>
        <begin position="673"/>
        <end position="685"/>
    </location>
</feature>
<dbReference type="SMART" id="SM00214">
    <property type="entry name" value="VWC"/>
    <property type="match status" value="8"/>
</dbReference>
<feature type="domain" description="VWFC" evidence="5">
    <location>
        <begin position="300"/>
        <end position="366"/>
    </location>
</feature>
<keyword evidence="2" id="KW-0964">Secreted</keyword>
<feature type="region of interest" description="Disordered" evidence="4">
    <location>
        <begin position="575"/>
        <end position="602"/>
    </location>
</feature>
<feature type="compositionally biased region" description="Low complexity" evidence="4">
    <location>
        <begin position="2071"/>
        <end position="2089"/>
    </location>
</feature>
<feature type="compositionally biased region" description="Polar residues" evidence="4">
    <location>
        <begin position="1665"/>
        <end position="1699"/>
    </location>
</feature>
<dbReference type="InParanoid" id="A0A1V9XX13"/>
<evidence type="ECO:0000259" key="5">
    <source>
        <dbReference type="PROSITE" id="PS50184"/>
    </source>
</evidence>
<evidence type="ECO:0000313" key="7">
    <source>
        <dbReference type="Proteomes" id="UP000192247"/>
    </source>
</evidence>
<feature type="compositionally biased region" description="Polar residues" evidence="4">
    <location>
        <begin position="444"/>
        <end position="461"/>
    </location>
</feature>
<feature type="region of interest" description="Disordered" evidence="4">
    <location>
        <begin position="927"/>
        <end position="1017"/>
    </location>
</feature>
<dbReference type="SUPFAM" id="SSF57603">
    <property type="entry name" value="FnI-like domain"/>
    <property type="match status" value="7"/>
</dbReference>
<feature type="compositionally biased region" description="Polar residues" evidence="4">
    <location>
        <begin position="1865"/>
        <end position="1877"/>
    </location>
</feature>
<feature type="compositionally biased region" description="Low complexity" evidence="4">
    <location>
        <begin position="1164"/>
        <end position="1182"/>
    </location>
</feature>
<feature type="compositionally biased region" description="Low complexity" evidence="4">
    <location>
        <begin position="2098"/>
        <end position="2110"/>
    </location>
</feature>
<gene>
    <name evidence="6" type="ORF">BIW11_06677</name>
</gene>
<dbReference type="Proteomes" id="UP000192247">
    <property type="component" value="Unassembled WGS sequence"/>
</dbReference>
<sequence length="2466" mass="256291">MDKKLRSPRSELGCTYNFSHYENGASVVTQEPCLNCTCQDSMLMCYLNVCPYVKALGEECTVTKRPGQCCPEVHCPSVPVPVTDYEYETEAASTDYQGCFIDDKFYTEGQRLPVDPLNPCETCYCIRNASACVLQDCVLHIDGCSPVFNARKPTCCPVKYDCSAVEDQQTSTTIAPKGCQHEGTIFSTGESVPNTDKCQSCYCMPNNTVICQSQECQIPLGCTAGELQEGECCPTKFDCPASTTMIPGRDAITEATKSTTTETKSTTSLPELSTRASSIDVELRAITIEPSSREEQARADECDIEGVTYKIGETIKMKDPCLANCTCGPNGLIQCDHITCQEPLQNVSKCKLIKEEGQCCQYYDCPHDEITLAPSINDCSIDGTIYPHNTSVHHEDACLECTCLFNEIVCAKEECVEEEGCVLMKPTKDICCPYICEDEKDEATTTSVPSQGQVAPGTLTTIVPDVDSKDGIMKSMGGPTTIQMASDGSTDATVSSGSEYPSKPSAESSTVSSSKPFTGDMTEGSTEASSKSSTASPGEPSTNVLIDASSTVSSASLTENVSDAATQETSSIISAASTEAEVSEGSTTEVPGPISTPVPSTVFMQGADYTSSEKFSTPPTDAIELTSIMSSTQTSSDTTTGPSSEPSADSSTEVFSEFSTETSSESSTEVSIKASSGATPVTFSESSEEINFVQSTEASTESFTVSEKAAEPSTGEPTKATSISSDVSISLEESIEVPSEDTGTKMGSTSGDADSTDVLDNSSTIALTDQDTKPFTEGLGVASTIADTGVATEATASAAIEPADGVPSTEASSEASYDGTSSKLMAVAATTPSSQDCMVDGKNYSNNSPIPSDNACKICQCVNSEMVCAVEICDEPENGCNLMPATMNECCNYKCEDEDVLSGNPQIESKSSGEQITTTASEALIERSTKRASNASEVSNEALPTEVASTTTAEISTSISTFSPQDSTETSTKSFSANSEGGTTKTDETSPETLTESTMSTVEFSSFTPEEKTSTNTKASAAMSIAEEASTMLPSSEAALELSKGSSEASIFPEGSTDFNGEASIKPVSEETTEISPSAPPMSEAPTEPSTECMLPTLPSITETLLHKTTASEGDEGLFTIPNETLGEASTAMESSTPLEMGNSISEASSKQSSSVSPIEARLGSSTATGSSSITPSSGAPSETSTDTSLQESNTLSADASTETSSEVLAKASSRFSSEGSSEASTEVSTGIFKEKNTTNTSGDVSTEASTELSSERSSSEEATDVSSIPESAIESTTKVFTEESSTQHNTKISSEGSTERSSVGLATTGESAEGSLETSSEAISAPTVSGTEPSNKDCVIDGKIYSNNSPIPSENACRICQCVGSEMVCADEICEDAEEGCMLMAPTEEQCCNYKCKDDTTLETPAIESKSSVNQTVMTPSDDIAELTESTALSMPSTQQAESSFPMKGAAGTSTGTKSSVELNTEMAFSEGTFNPSPGATTKLPSEGSTRPGSEAFMGDEEILTPVSTEGVTISIEGLTEISNKPSSRNTTESEPSTTVEATISPGIEGSSESSTETSTEAFFATTSTPLEEKGSGSSTTTKSSIASTEGSTELSSEAPSQASTELINERSSEASALATTATNGKSLTASIESSSTEASTEDTTEGTIDTNKTLPESPHEMSTIESTEGTSELNSVSADSLTQPSTEAPSEVSTPIISDTIPPDSEPSNDSSTETPTAGSTKTTSEFISLSPTYSATKPVESTTESISETSPDLSIETESTPSISTEISQEAATSLSTMPGSADISDAITDLPEGGCEVNGKTYRNDSPIPSGNACRICECLNSEMVCADEICEEPVEGCVAIAPTDDECCNYECEQDEAVSMNKTQSESKSSYGGMTETADDLSETTEPSSVSTVRSPTEVASSEESTKSSSESPSAAVTSDVSTEGKTESVNLLSAVTEPSTSEASFENSTGSTSLPTGLSIKVTSELSQTSSATAAESSETSTGASAETTTQIQQESTEASTHTSTRVFSDISMSLEGSTATPTNLASTGAEGSTEPSNEDFSTPAESFTDVSLVTSTLGTDVSTEHASATTSEIAAETSSAPEVSTNMLTPTKTEASTESSNSESSHKTFGEPATMKSSGSTTGGPTEEVSESSTEASSVPSIPAMSKTSMEVSSESSAEPTSEASSQPFTKASSGTLTKPSTAFSSEVATAKVQPEMTTGTTIESASDGGITEITSGASSELNTNKTPAGLISAEQPASLEMPTEASIESSTEVSTQTTSGGSATRISVPTDVIEISTVSVPTETPEENRPAVTPKGECTEGVKVYTHNTTVLHEDPCQLCMCMNSEIICSTEICPEPEKGCVQMPKTDHQCCVFQCGDTAIAFTTPDAEPSREDASTAETTPEVTTVEATTEAATSLTSEAISNTAKGVNTEQKAIPTVTSEHPMTVTAETLFFNTTEYDDEEEVTIGPGGQYKSTNN</sequence>
<feature type="compositionally biased region" description="Polar residues" evidence="4">
    <location>
        <begin position="1183"/>
        <end position="1207"/>
    </location>
</feature>
<feature type="compositionally biased region" description="Low complexity" evidence="4">
    <location>
        <begin position="1144"/>
        <end position="1157"/>
    </location>
</feature>
<feature type="compositionally biased region" description="Polar residues" evidence="4">
    <location>
        <begin position="745"/>
        <end position="758"/>
    </location>
</feature>
<feature type="compositionally biased region" description="Polar residues" evidence="4">
    <location>
        <begin position="2203"/>
        <end position="2212"/>
    </location>
</feature>
<organism evidence="6 7">
    <name type="scientific">Tropilaelaps mercedesae</name>
    <dbReference type="NCBI Taxonomy" id="418985"/>
    <lineage>
        <taxon>Eukaryota</taxon>
        <taxon>Metazoa</taxon>
        <taxon>Ecdysozoa</taxon>
        <taxon>Arthropoda</taxon>
        <taxon>Chelicerata</taxon>
        <taxon>Arachnida</taxon>
        <taxon>Acari</taxon>
        <taxon>Parasitiformes</taxon>
        <taxon>Mesostigmata</taxon>
        <taxon>Gamasina</taxon>
        <taxon>Dermanyssoidea</taxon>
        <taxon>Laelapidae</taxon>
        <taxon>Tropilaelaps</taxon>
    </lineage>
</organism>
<proteinExistence type="predicted"/>
<dbReference type="SMART" id="SM00215">
    <property type="entry name" value="VWC_out"/>
    <property type="match status" value="3"/>
</dbReference>
<dbReference type="Gene3D" id="6.20.200.20">
    <property type="match status" value="2"/>
</dbReference>
<reference evidence="6 7" key="1">
    <citation type="journal article" date="2017" name="Gigascience">
        <title>Draft genome of the honey bee ectoparasitic mite, Tropilaelaps mercedesae, is shaped by the parasitic life history.</title>
        <authorList>
            <person name="Dong X."/>
            <person name="Armstrong S.D."/>
            <person name="Xia D."/>
            <person name="Makepeace B.L."/>
            <person name="Darby A.C."/>
            <person name="Kadowaki T."/>
        </authorList>
    </citation>
    <scope>NUCLEOTIDE SEQUENCE [LARGE SCALE GENOMIC DNA]</scope>
    <source>
        <strain evidence="6">Wuxi-XJTLU</strain>
    </source>
</reference>
<dbReference type="OrthoDB" id="10068079at2759"/>
<feature type="region of interest" description="Disordered" evidence="4">
    <location>
        <begin position="1437"/>
        <end position="1458"/>
    </location>
</feature>
<feature type="compositionally biased region" description="Low complexity" evidence="4">
    <location>
        <begin position="1954"/>
        <end position="2007"/>
    </location>
</feature>
<evidence type="ECO:0000256" key="3">
    <source>
        <dbReference type="ARBA" id="ARBA00022729"/>
    </source>
</evidence>
<feature type="region of interest" description="Disordered" evidence="4">
    <location>
        <begin position="2066"/>
        <end position="2272"/>
    </location>
</feature>
<feature type="compositionally biased region" description="Low complexity" evidence="4">
    <location>
        <begin position="1544"/>
        <end position="1586"/>
    </location>
</feature>
<feature type="compositionally biased region" description="Low complexity" evidence="4">
    <location>
        <begin position="2124"/>
        <end position="2173"/>
    </location>
</feature>
<dbReference type="PANTHER" id="PTHR46698:SF3">
    <property type="entry name" value="TENECTIN ISOFORM 1-RELATED"/>
    <property type="match status" value="1"/>
</dbReference>
<name>A0A1V9XX13_9ACAR</name>
<feature type="compositionally biased region" description="Low complexity" evidence="4">
    <location>
        <begin position="1615"/>
        <end position="1640"/>
    </location>
</feature>
<feature type="domain" description="VWFC" evidence="5">
    <location>
        <begin position="1797"/>
        <end position="1858"/>
    </location>
</feature>
<feature type="compositionally biased region" description="Polar residues" evidence="4">
    <location>
        <begin position="2220"/>
        <end position="2234"/>
    </location>
</feature>
<evidence type="ECO:0000256" key="4">
    <source>
        <dbReference type="SAM" id="MobiDB-lite"/>
    </source>
</evidence>
<feature type="compositionally biased region" description="Polar residues" evidence="4">
    <location>
        <begin position="715"/>
        <end position="728"/>
    </location>
</feature>
<feature type="compositionally biased region" description="Low complexity" evidence="4">
    <location>
        <begin position="1210"/>
        <end position="1229"/>
    </location>
</feature>
<feature type="compositionally biased region" description="Polar residues" evidence="4">
    <location>
        <begin position="1925"/>
        <end position="1953"/>
    </location>
</feature>
<feature type="compositionally biased region" description="Low complexity" evidence="4">
    <location>
        <begin position="2254"/>
        <end position="2270"/>
    </location>
</feature>
<feature type="region of interest" description="Disordered" evidence="4">
    <location>
        <begin position="2373"/>
        <end position="2393"/>
    </location>
</feature>
<feature type="compositionally biased region" description="Low complexity" evidence="4">
    <location>
        <begin position="945"/>
        <end position="961"/>
    </location>
</feature>
<feature type="compositionally biased region" description="Low complexity" evidence="4">
    <location>
        <begin position="1743"/>
        <end position="1771"/>
    </location>
</feature>
<feature type="compositionally biased region" description="Polar residues" evidence="4">
    <location>
        <begin position="962"/>
        <end position="984"/>
    </location>
</feature>
<feature type="region of interest" description="Disordered" evidence="4">
    <location>
        <begin position="1131"/>
        <end position="1337"/>
    </location>
</feature>
<feature type="region of interest" description="Disordered" evidence="4">
    <location>
        <begin position="1472"/>
        <end position="1498"/>
    </location>
</feature>
<dbReference type="EMBL" id="MNPL01002715">
    <property type="protein sequence ID" value="OQR78034.1"/>
    <property type="molecule type" value="Genomic_DNA"/>
</dbReference>
<feature type="domain" description="VWFC" evidence="5">
    <location>
        <begin position="835"/>
        <end position="896"/>
    </location>
</feature>
<dbReference type="Pfam" id="PF23334">
    <property type="entry name" value="VWC2L_2nd"/>
    <property type="match status" value="1"/>
</dbReference>
<feature type="compositionally biased region" description="Polar residues" evidence="4">
    <location>
        <begin position="1522"/>
        <end position="1543"/>
    </location>
</feature>
<feature type="compositionally biased region" description="Polar residues" evidence="4">
    <location>
        <begin position="1265"/>
        <end position="1334"/>
    </location>
</feature>
<feature type="domain" description="VWFC" evidence="5">
    <location>
        <begin position="177"/>
        <end position="240"/>
    </location>
</feature>
<feature type="domain" description="VWFC" evidence="5">
    <location>
        <begin position="14"/>
        <end position="76"/>
    </location>
</feature>